<name>A0A024HW56_KLEPN</name>
<geneLocation type="plasmid" evidence="2">
    <name>pENVA</name>
</geneLocation>
<feature type="signal peptide" evidence="1">
    <location>
        <begin position="1"/>
        <end position="20"/>
    </location>
</feature>
<evidence type="ECO:0008006" key="3">
    <source>
        <dbReference type="Google" id="ProtNLM"/>
    </source>
</evidence>
<protein>
    <recommendedName>
        <fullName evidence="3">Lipoprotein</fullName>
    </recommendedName>
</protein>
<dbReference type="RefSeq" id="WP_117077859.1">
    <property type="nucleotide sequence ID" value="NZ_CABHKM010000005.1"/>
</dbReference>
<accession>A0A024HW56</accession>
<dbReference type="AlphaFoldDB" id="A0A024HW56"/>
<keyword evidence="1" id="KW-0732">Signal</keyword>
<proteinExistence type="predicted"/>
<dbReference type="PROSITE" id="PS51257">
    <property type="entry name" value="PROKAR_LIPOPROTEIN"/>
    <property type="match status" value="1"/>
</dbReference>
<feature type="chain" id="PRO_5001530187" description="Lipoprotein" evidence="1">
    <location>
        <begin position="21"/>
        <end position="283"/>
    </location>
</feature>
<reference evidence="2" key="1">
    <citation type="journal article" date="2014" name="Antimicrob. Agents Chemother.">
        <title>IncH-Type Plasmid Harboring blaCTX-M-15, blaDHA-1, and qnrB4 Genes Recovered from Animal Isolates.</title>
        <authorList>
            <person name="Schluter A."/>
            <person name="Nordmann P."/>
            <person name="Bonnin R.A."/>
            <person name="Millemann Y."/>
            <person name="Eikmeyer F.G."/>
            <person name="Wibberg D."/>
            <person name="Puhler A."/>
            <person name="Poirel L."/>
        </authorList>
    </citation>
    <scope>NUCLEOTIDE SEQUENCE [LARGE SCALE GENOMIC DNA]</scope>
    <source>
        <strain evidence="2">Kp15</strain>
        <plasmid evidence="2">pENVA</plasmid>
    </source>
</reference>
<evidence type="ECO:0000313" key="2">
    <source>
        <dbReference type="EMBL" id="CDM79840.1"/>
    </source>
</evidence>
<gene>
    <name evidence="2" type="ORF">PENVA_0224</name>
</gene>
<sequence length="283" mass="30644">MKRTLTAVLACSLLAGCATQPSSPENRMFTKMHEVYWHADPQKSVAVNAYSLAGVQVNVEEAENASGGVDEGMASKMLLNTATGAITGGLKAGIGMFTASLYSEGDAEYIQVMQYVVFVPNEKNLPINDDSLVKAGAKTIIESLKDKPQIGGVTYEAQMKALSECKISKAIVGKWDSCETAKNIPGSGSNKTRFFDFQVIRPATGDELKEMKLNKGNYSVIRYIDFFPLGLEFDTTNFPGFTLMPQTPKTAPGYASVSINGGEYYFIKGNMGHKAFPLKKAVK</sequence>
<organism evidence="2">
    <name type="scientific">Klebsiella pneumoniae</name>
    <dbReference type="NCBI Taxonomy" id="573"/>
    <lineage>
        <taxon>Bacteria</taxon>
        <taxon>Pseudomonadati</taxon>
        <taxon>Pseudomonadota</taxon>
        <taxon>Gammaproteobacteria</taxon>
        <taxon>Enterobacterales</taxon>
        <taxon>Enterobacteriaceae</taxon>
        <taxon>Klebsiella/Raoultella group</taxon>
        <taxon>Klebsiella</taxon>
        <taxon>Klebsiella pneumoniae complex</taxon>
    </lineage>
</organism>
<evidence type="ECO:0000256" key="1">
    <source>
        <dbReference type="SAM" id="SignalP"/>
    </source>
</evidence>
<dbReference type="EMBL" id="HG918041">
    <property type="protein sequence ID" value="CDM79840.1"/>
    <property type="molecule type" value="Genomic_DNA"/>
</dbReference>
<keyword evidence="2" id="KW-0614">Plasmid</keyword>